<gene>
    <name evidence="1" type="ORF">ACFP3M_23725</name>
</gene>
<accession>A0ABW1FRV0</accession>
<reference evidence="2" key="1">
    <citation type="journal article" date="2019" name="Int. J. Syst. Evol. Microbiol.">
        <title>The Global Catalogue of Microorganisms (GCM) 10K type strain sequencing project: providing services to taxonomists for standard genome sequencing and annotation.</title>
        <authorList>
            <consortium name="The Broad Institute Genomics Platform"/>
            <consortium name="The Broad Institute Genome Sequencing Center for Infectious Disease"/>
            <person name="Wu L."/>
            <person name="Ma J."/>
        </authorList>
    </citation>
    <scope>NUCLEOTIDE SEQUENCE [LARGE SCALE GENOMIC DNA]</scope>
    <source>
        <strain evidence="2">CGMCC 1.15809</strain>
    </source>
</reference>
<evidence type="ECO:0000313" key="1">
    <source>
        <dbReference type="EMBL" id="MFC5895809.1"/>
    </source>
</evidence>
<dbReference type="EMBL" id="JBHSPW010000012">
    <property type="protein sequence ID" value="MFC5895809.1"/>
    <property type="molecule type" value="Genomic_DNA"/>
</dbReference>
<name>A0ABW1FRV0_9ACTN</name>
<dbReference type="RefSeq" id="WP_345078138.1">
    <property type="nucleotide sequence ID" value="NZ_BAAAWG010000002.1"/>
</dbReference>
<comment type="caution">
    <text evidence="1">The sequence shown here is derived from an EMBL/GenBank/DDBJ whole genome shotgun (WGS) entry which is preliminary data.</text>
</comment>
<sequence>MIIKLDPWLLAYLLLSLPVVAHWYAVEVRRLSRRARARVLTALGRRLRTLLSEQSDNDGDDPPVSLRPLP</sequence>
<proteinExistence type="predicted"/>
<protein>
    <submittedName>
        <fullName evidence="1">Uncharacterized protein</fullName>
    </submittedName>
</protein>
<dbReference type="Proteomes" id="UP001596241">
    <property type="component" value="Unassembled WGS sequence"/>
</dbReference>
<keyword evidence="2" id="KW-1185">Reference proteome</keyword>
<evidence type="ECO:0000313" key="2">
    <source>
        <dbReference type="Proteomes" id="UP001596241"/>
    </source>
</evidence>
<organism evidence="1 2">
    <name type="scientific">Streptomyces ramulosus</name>
    <dbReference type="NCBI Taxonomy" id="47762"/>
    <lineage>
        <taxon>Bacteria</taxon>
        <taxon>Bacillati</taxon>
        <taxon>Actinomycetota</taxon>
        <taxon>Actinomycetes</taxon>
        <taxon>Kitasatosporales</taxon>
        <taxon>Streptomycetaceae</taxon>
        <taxon>Streptomyces</taxon>
    </lineage>
</organism>